<evidence type="ECO:0000259" key="2">
    <source>
        <dbReference type="Pfam" id="PF02517"/>
    </source>
</evidence>
<keyword evidence="1" id="KW-1133">Transmembrane helix</keyword>
<dbReference type="Pfam" id="PF02517">
    <property type="entry name" value="Rce1-like"/>
    <property type="match status" value="1"/>
</dbReference>
<feature type="transmembrane region" description="Helical" evidence="1">
    <location>
        <begin position="105"/>
        <end position="127"/>
    </location>
</feature>
<dbReference type="GO" id="GO:0008237">
    <property type="term" value="F:metallopeptidase activity"/>
    <property type="evidence" value="ECO:0007669"/>
    <property type="project" value="UniProtKB-KW"/>
</dbReference>
<evidence type="ECO:0000256" key="1">
    <source>
        <dbReference type="SAM" id="Phobius"/>
    </source>
</evidence>
<protein>
    <submittedName>
        <fullName evidence="4">CPBP family intramembrane metalloprotease</fullName>
    </submittedName>
</protein>
<accession>A0A8J7Z204</accession>
<dbReference type="Proteomes" id="UP000738826">
    <property type="component" value="Unassembled WGS sequence"/>
</dbReference>
<reference evidence="4" key="1">
    <citation type="submission" date="2019-11" db="EMBL/GenBank/DDBJ databases">
        <title>Lipid analysis of CO2-rich subsurface aquifers suggests an autotrophy-based deep biosphere with lysolipids enriched in CPR bacteria.</title>
        <authorList>
            <person name="Probst A.J."/>
            <person name="Elling F.J."/>
            <person name="Castelle C.J."/>
            <person name="Zhu Q."/>
            <person name="Elvert M."/>
            <person name="Birarda G."/>
            <person name="Holman H.-Y."/>
            <person name="Lane K.R."/>
            <person name="Ladd B."/>
            <person name="Ryan M.C."/>
            <person name="Woyke T."/>
            <person name="Hinrichs K.-U."/>
            <person name="Banfield J.F."/>
        </authorList>
    </citation>
    <scope>NUCLEOTIDE SEQUENCE</scope>
    <source>
        <strain evidence="3">CG_2015-01_33_1645</strain>
        <strain evidence="4">CG_2015-04_33_537</strain>
    </source>
</reference>
<keyword evidence="4" id="KW-0645">Protease</keyword>
<dbReference type="GO" id="GO:0080120">
    <property type="term" value="P:CAAX-box protein maturation"/>
    <property type="evidence" value="ECO:0007669"/>
    <property type="project" value="UniProtKB-ARBA"/>
</dbReference>
<dbReference type="EMBL" id="JAACQH010000076">
    <property type="protein sequence ID" value="NCS91528.1"/>
    <property type="molecule type" value="Genomic_DNA"/>
</dbReference>
<feature type="domain" description="CAAX prenyl protease 2/Lysostaphin resistance protein A-like" evidence="2">
    <location>
        <begin position="148"/>
        <end position="225"/>
    </location>
</feature>
<evidence type="ECO:0000313" key="4">
    <source>
        <dbReference type="EMBL" id="NCS91528.1"/>
    </source>
</evidence>
<dbReference type="AlphaFoldDB" id="A0A8J7Z204"/>
<dbReference type="EMBL" id="JAACVF010000050">
    <property type="protein sequence ID" value="NCN64854.1"/>
    <property type="molecule type" value="Genomic_DNA"/>
</dbReference>
<dbReference type="InterPro" id="IPR003675">
    <property type="entry name" value="Rce1/LyrA-like_dom"/>
</dbReference>
<dbReference type="GO" id="GO:0004175">
    <property type="term" value="F:endopeptidase activity"/>
    <property type="evidence" value="ECO:0007669"/>
    <property type="project" value="UniProtKB-ARBA"/>
</dbReference>
<keyword evidence="4" id="KW-0378">Hydrolase</keyword>
<comment type="caution">
    <text evidence="4">The sequence shown here is derived from an EMBL/GenBank/DDBJ whole genome shotgun (WGS) entry which is preliminary data.</text>
</comment>
<evidence type="ECO:0000313" key="5">
    <source>
        <dbReference type="Proteomes" id="UP000738826"/>
    </source>
</evidence>
<proteinExistence type="predicted"/>
<feature type="transmembrane region" description="Helical" evidence="1">
    <location>
        <begin position="190"/>
        <end position="207"/>
    </location>
</feature>
<keyword evidence="1" id="KW-0812">Transmembrane</keyword>
<name>A0A8J7Z204_9ARCH</name>
<sequence>MHSKFRENLIKIGHLNIESENPRHYFALLLFLYILFAAVISFLWTSETGQGIFKTEINARFNILDVVINELFYLAIAIFGYGYLTRRNLKETLNCLGIKKPDFSNIVFGFSAGIGLIFIVIIFGLIFQHFGIGEENTDWIKNLISIQNAFIIGLSAGICEEILFRGALQPKFGIILTALLFTFLHTQYPALWILFMIFAIGIILGYVRKITNTTTAIIVHSTYDTIQMLMLCFFAL</sequence>
<gene>
    <name evidence="4" type="ORF">GW779_03850</name>
    <name evidence="3" type="ORF">GW910_02090</name>
</gene>
<feature type="transmembrane region" description="Helical" evidence="1">
    <location>
        <begin position="25"/>
        <end position="46"/>
    </location>
</feature>
<evidence type="ECO:0000313" key="3">
    <source>
        <dbReference type="EMBL" id="NCN64854.1"/>
    </source>
</evidence>
<feature type="transmembrane region" description="Helical" evidence="1">
    <location>
        <begin position="66"/>
        <end position="84"/>
    </location>
</feature>
<keyword evidence="4" id="KW-0482">Metalloprotease</keyword>
<dbReference type="Proteomes" id="UP000768163">
    <property type="component" value="Unassembled WGS sequence"/>
</dbReference>
<organism evidence="4 5">
    <name type="scientific">Candidatus Altarchaeum hamiconexum</name>
    <dbReference type="NCBI Taxonomy" id="1803513"/>
    <lineage>
        <taxon>Archaea</taxon>
        <taxon>Candidatus Altarchaeota</taxon>
        <taxon>Candidatus Altiarchaeia</taxon>
        <taxon>Candidatus Altarchaeales</taxon>
        <taxon>Candidatus Altarchaeaceae</taxon>
        <taxon>Candidatus Altarchaeum</taxon>
    </lineage>
</organism>
<keyword evidence="1" id="KW-0472">Membrane</keyword>